<feature type="transmembrane region" description="Helical" evidence="1">
    <location>
        <begin position="31"/>
        <end position="51"/>
    </location>
</feature>
<keyword evidence="1" id="KW-1133">Transmembrane helix</keyword>
<dbReference type="RefSeq" id="WP_315950948.1">
    <property type="nucleotide sequence ID" value="NZ_JAWCUD010000002.1"/>
</dbReference>
<accession>A0ABU3RB02</accession>
<feature type="transmembrane region" description="Helical" evidence="1">
    <location>
        <begin position="6"/>
        <end position="24"/>
    </location>
</feature>
<name>A0ABU3RB02_9BACL</name>
<gene>
    <name evidence="2" type="ORF">RQP52_09045</name>
</gene>
<organism evidence="2 3">
    <name type="scientific">Paenibacillus violae</name>
    <dbReference type="NCBI Taxonomy" id="3077234"/>
    <lineage>
        <taxon>Bacteria</taxon>
        <taxon>Bacillati</taxon>
        <taxon>Bacillota</taxon>
        <taxon>Bacilli</taxon>
        <taxon>Bacillales</taxon>
        <taxon>Paenibacillaceae</taxon>
        <taxon>Paenibacillus</taxon>
    </lineage>
</organism>
<evidence type="ECO:0000256" key="1">
    <source>
        <dbReference type="SAM" id="Phobius"/>
    </source>
</evidence>
<proteinExistence type="predicted"/>
<keyword evidence="1" id="KW-0812">Transmembrane</keyword>
<keyword evidence="3" id="KW-1185">Reference proteome</keyword>
<comment type="caution">
    <text evidence="2">The sequence shown here is derived from an EMBL/GenBank/DDBJ whole genome shotgun (WGS) entry which is preliminary data.</text>
</comment>
<evidence type="ECO:0000313" key="2">
    <source>
        <dbReference type="EMBL" id="MDU0201234.1"/>
    </source>
</evidence>
<reference evidence="2 3" key="1">
    <citation type="submission" date="2023-10" db="EMBL/GenBank/DDBJ databases">
        <title>Paenibacillus strain PFR10 Genome sequencing and assembly.</title>
        <authorList>
            <person name="Kim I."/>
        </authorList>
    </citation>
    <scope>NUCLEOTIDE SEQUENCE [LARGE SCALE GENOMIC DNA]</scope>
    <source>
        <strain evidence="2 3">PFR10</strain>
    </source>
</reference>
<dbReference type="Proteomes" id="UP001260980">
    <property type="component" value="Unassembled WGS sequence"/>
</dbReference>
<sequence length="76" mass="8613">MIVKIILFVSFMIVWSFVTIRSNLQRQKNREAAVFSGLMAISSIVGSLLIARVELPSMVVPFKIVFEPIGKMLLMR</sequence>
<evidence type="ECO:0000313" key="3">
    <source>
        <dbReference type="Proteomes" id="UP001260980"/>
    </source>
</evidence>
<keyword evidence="1" id="KW-0472">Membrane</keyword>
<protein>
    <submittedName>
        <fullName evidence="2">Uncharacterized protein</fullName>
    </submittedName>
</protein>
<dbReference type="EMBL" id="JAWCUD010000002">
    <property type="protein sequence ID" value="MDU0201234.1"/>
    <property type="molecule type" value="Genomic_DNA"/>
</dbReference>